<feature type="domain" description="Phosphate acetyl/butaryl transferase" evidence="4">
    <location>
        <begin position="109"/>
        <end position="321"/>
    </location>
</feature>
<organism evidence="5 6">
    <name type="scientific">Thalassobius vesicularis</name>
    <dbReference type="NCBI Taxonomy" id="1294297"/>
    <lineage>
        <taxon>Bacteria</taxon>
        <taxon>Pseudomonadati</taxon>
        <taxon>Pseudomonadota</taxon>
        <taxon>Alphaproteobacteria</taxon>
        <taxon>Rhodobacterales</taxon>
        <taxon>Roseobacteraceae</taxon>
        <taxon>Thalassovita</taxon>
    </lineage>
</organism>
<dbReference type="AlphaFoldDB" id="A0A4S3M941"/>
<name>A0A4S3M941_9RHOB</name>
<evidence type="ECO:0000256" key="2">
    <source>
        <dbReference type="ARBA" id="ARBA00022679"/>
    </source>
</evidence>
<dbReference type="EC" id="2.3.1.19" evidence="5"/>
<comment type="similarity">
    <text evidence="1">Belongs to the phosphate acetyltransferase and butyryltransferase family.</text>
</comment>
<keyword evidence="2 5" id="KW-0808">Transferase</keyword>
<keyword evidence="6" id="KW-1185">Reference proteome</keyword>
<evidence type="ECO:0000259" key="4">
    <source>
        <dbReference type="Pfam" id="PF01515"/>
    </source>
</evidence>
<dbReference type="PANTHER" id="PTHR43356">
    <property type="entry name" value="PHOSPHATE ACETYLTRANSFERASE"/>
    <property type="match status" value="1"/>
</dbReference>
<dbReference type="PIRSF" id="PIRSF000428">
    <property type="entry name" value="P_Ac_trans"/>
    <property type="match status" value="1"/>
</dbReference>
<gene>
    <name evidence="5" type="ORF">E7681_14160</name>
</gene>
<dbReference type="InterPro" id="IPR012147">
    <property type="entry name" value="P_Ac_Bu_trans"/>
</dbReference>
<dbReference type="OrthoDB" id="9800237at2"/>
<dbReference type="PANTHER" id="PTHR43356:SF2">
    <property type="entry name" value="PHOSPHATE ACETYLTRANSFERASE"/>
    <property type="match status" value="1"/>
</dbReference>
<keyword evidence="3 5" id="KW-0012">Acyltransferase</keyword>
<proteinExistence type="inferred from homology"/>
<evidence type="ECO:0000256" key="3">
    <source>
        <dbReference type="ARBA" id="ARBA00023315"/>
    </source>
</evidence>
<dbReference type="Pfam" id="PF01515">
    <property type="entry name" value="PTA_PTB"/>
    <property type="match status" value="1"/>
</dbReference>
<dbReference type="SUPFAM" id="SSF53659">
    <property type="entry name" value="Isocitrate/Isopropylmalate dehydrogenase-like"/>
    <property type="match status" value="1"/>
</dbReference>
<evidence type="ECO:0000256" key="1">
    <source>
        <dbReference type="ARBA" id="ARBA00005656"/>
    </source>
</evidence>
<dbReference type="Gene3D" id="3.40.718.10">
    <property type="entry name" value="Isopropylmalate Dehydrogenase"/>
    <property type="match status" value="1"/>
</dbReference>
<accession>A0A4S3M941</accession>
<dbReference type="InterPro" id="IPR050500">
    <property type="entry name" value="Phos_Acetyltrans/Butyryltrans"/>
</dbReference>
<evidence type="ECO:0000313" key="5">
    <source>
        <dbReference type="EMBL" id="THD72571.1"/>
    </source>
</evidence>
<dbReference type="Proteomes" id="UP000306113">
    <property type="component" value="Unassembled WGS sequence"/>
</dbReference>
<dbReference type="InterPro" id="IPR002505">
    <property type="entry name" value="PTA_PTB"/>
</dbReference>
<comment type="caution">
    <text evidence="5">The sequence shown here is derived from an EMBL/GenBank/DDBJ whole genome shotgun (WGS) entry which is preliminary data.</text>
</comment>
<dbReference type="GO" id="GO:0050182">
    <property type="term" value="F:phosphate butyryltransferase activity"/>
    <property type="evidence" value="ECO:0007669"/>
    <property type="project" value="UniProtKB-EC"/>
</dbReference>
<sequence>MPRLGRGRRPRLGWPRACDRLGRSGSECRRMSAVRSFDELSDVVRATGPVVVAIAGGEDQQVAAALAIGLEMGLILHATLTGDPAAILALLPANAHHSVTILPAQSAAEMAALAVAEVAAGRADILIKGAVDSGAYLKAVVNRSTGIAQSDVLSNITIAAIPGLDRLIGATDNGIVPAPTCGQKRAIVQNTVPLWRGLGVSVPKVALLAATEKVTPAMPATVDAAQIVGQGIAGFEVAGPMGYDMAINPRAASLKGAGENRVAGHADLLLFPNIEAANAVVKSWKFHANAQTGSIVLGGLVPILLNSRSDGAQARLNGLLLAITMLAGQRAGH</sequence>
<evidence type="ECO:0000313" key="6">
    <source>
        <dbReference type="Proteomes" id="UP000306113"/>
    </source>
</evidence>
<protein>
    <submittedName>
        <fullName evidence="5">Phosphate butyryltransferase</fullName>
        <ecNumber evidence="5">2.3.1.19</ecNumber>
    </submittedName>
</protein>
<dbReference type="EMBL" id="SSMD01000007">
    <property type="protein sequence ID" value="THD72571.1"/>
    <property type="molecule type" value="Genomic_DNA"/>
</dbReference>
<reference evidence="5 6" key="1">
    <citation type="submission" date="2019-04" db="EMBL/GenBank/DDBJ databases">
        <title>Draft genome sequence of Youngimonas vesicularis.</title>
        <authorList>
            <person name="Hameed A."/>
        </authorList>
    </citation>
    <scope>NUCLEOTIDE SEQUENCE [LARGE SCALE GENOMIC DNA]</scope>
    <source>
        <strain evidence="5 6">CC-AMW-E</strain>
    </source>
</reference>